<proteinExistence type="predicted"/>
<dbReference type="Gene3D" id="1.25.40.20">
    <property type="entry name" value="Ankyrin repeat-containing domain"/>
    <property type="match status" value="2"/>
</dbReference>
<dbReference type="Pfam" id="PF12796">
    <property type="entry name" value="Ank_2"/>
    <property type="match status" value="1"/>
</dbReference>
<reference evidence="3 4" key="1">
    <citation type="submission" date="2024-04" db="EMBL/GenBank/DDBJ databases">
        <title>Tritrichomonas musculus Genome.</title>
        <authorList>
            <person name="Alves-Ferreira E."/>
            <person name="Grigg M."/>
            <person name="Lorenzi H."/>
            <person name="Galac M."/>
        </authorList>
    </citation>
    <scope>NUCLEOTIDE SEQUENCE [LARGE SCALE GENOMIC DNA]</scope>
    <source>
        <strain evidence="3 4">EAF2021</strain>
    </source>
</reference>
<evidence type="ECO:0000256" key="1">
    <source>
        <dbReference type="ARBA" id="ARBA00022737"/>
    </source>
</evidence>
<keyword evidence="4" id="KW-1185">Reference proteome</keyword>
<dbReference type="InterPro" id="IPR002110">
    <property type="entry name" value="Ankyrin_rpt"/>
</dbReference>
<evidence type="ECO:0000313" key="3">
    <source>
        <dbReference type="EMBL" id="KAK8835903.1"/>
    </source>
</evidence>
<dbReference type="InterPro" id="IPR036770">
    <property type="entry name" value="Ankyrin_rpt-contain_sf"/>
</dbReference>
<evidence type="ECO:0000256" key="2">
    <source>
        <dbReference type="ARBA" id="ARBA00023043"/>
    </source>
</evidence>
<dbReference type="SUPFAM" id="SSF48403">
    <property type="entry name" value="Ankyrin repeat"/>
    <property type="match status" value="1"/>
</dbReference>
<keyword evidence="2" id="KW-0040">ANK repeat</keyword>
<comment type="caution">
    <text evidence="3">The sequence shown here is derived from an EMBL/GenBank/DDBJ whole genome shotgun (WGS) entry which is preliminary data.</text>
</comment>
<dbReference type="Proteomes" id="UP001470230">
    <property type="component" value="Unassembled WGS sequence"/>
</dbReference>
<dbReference type="SMART" id="SM00248">
    <property type="entry name" value="ANK"/>
    <property type="match status" value="4"/>
</dbReference>
<evidence type="ECO:0000313" key="4">
    <source>
        <dbReference type="Proteomes" id="UP001470230"/>
    </source>
</evidence>
<dbReference type="PANTHER" id="PTHR24198">
    <property type="entry name" value="ANKYRIN REPEAT AND PROTEIN KINASE DOMAIN-CONTAINING PROTEIN"/>
    <property type="match status" value="1"/>
</dbReference>
<name>A0ABR2GPN1_9EUKA</name>
<sequence length="231" mass="26497">MLIESNNVNVNSYAPKSGSTPLMIFRNCKTFNKNLEIAKLLIESPKTNINLRNYKKETALTFAVKQQLQNIIKLLINNVRFNAKESRIEYALFKSKEEISLCLLNECKDLDVNHRLYIETVEKISNHKNDFKFAIPLENDEQQANSGTFETSLIHSVIEKDIDKLKLIINHPSFNAVKSQVKTAIFTAVRYDQIEIFRELLPLVNNDVNISFQNGDSLLTYAVISKSDDKL</sequence>
<dbReference type="EMBL" id="JAPFFF010000072">
    <property type="protein sequence ID" value="KAK8835903.1"/>
    <property type="molecule type" value="Genomic_DNA"/>
</dbReference>
<evidence type="ECO:0008006" key="5">
    <source>
        <dbReference type="Google" id="ProtNLM"/>
    </source>
</evidence>
<organism evidence="3 4">
    <name type="scientific">Tritrichomonas musculus</name>
    <dbReference type="NCBI Taxonomy" id="1915356"/>
    <lineage>
        <taxon>Eukaryota</taxon>
        <taxon>Metamonada</taxon>
        <taxon>Parabasalia</taxon>
        <taxon>Tritrichomonadida</taxon>
        <taxon>Tritrichomonadidae</taxon>
        <taxon>Tritrichomonas</taxon>
    </lineage>
</organism>
<protein>
    <recommendedName>
        <fullName evidence="5">Ankyrin repeat protein</fullName>
    </recommendedName>
</protein>
<accession>A0ABR2GPN1</accession>
<gene>
    <name evidence="3" type="ORF">M9Y10_040281</name>
</gene>
<keyword evidence="1" id="KW-0677">Repeat</keyword>
<dbReference type="PANTHER" id="PTHR24198:SF165">
    <property type="entry name" value="ANKYRIN REPEAT-CONTAINING PROTEIN-RELATED"/>
    <property type="match status" value="1"/>
</dbReference>